<reference evidence="6" key="4">
    <citation type="submission" date="2025-05" db="UniProtKB">
        <authorList>
            <consortium name="EnsemblFungi"/>
        </authorList>
    </citation>
    <scope>IDENTIFICATION</scope>
    <source>
        <strain evidence="6">isolate 1-1 / race 1 (BBBD)</strain>
    </source>
</reference>
<dbReference type="PANTHER" id="PTHR12145">
    <property type="entry name" value="MANNAN ENDO-1,6-ALPHA-MANNOSIDASE DCW1"/>
    <property type="match status" value="1"/>
</dbReference>
<evidence type="ECO:0000256" key="4">
    <source>
        <dbReference type="ARBA" id="ARBA00023295"/>
    </source>
</evidence>
<dbReference type="PANTHER" id="PTHR12145:SF36">
    <property type="entry name" value="MANNAN ENDO-1,6-ALPHA-MANNOSIDASE DCW1"/>
    <property type="match status" value="1"/>
</dbReference>
<dbReference type="GO" id="GO:0016052">
    <property type="term" value="P:carbohydrate catabolic process"/>
    <property type="evidence" value="ECO:0007669"/>
    <property type="project" value="InterPro"/>
</dbReference>
<dbReference type="GO" id="GO:0008496">
    <property type="term" value="F:mannan endo-1,6-alpha-mannosidase activity"/>
    <property type="evidence" value="ECO:0007669"/>
    <property type="project" value="InterPro"/>
</dbReference>
<protein>
    <submittedName>
        <fullName evidence="5 6">Uncharacterized protein</fullName>
    </submittedName>
</protein>
<accession>A0A180GS25</accession>
<dbReference type="InterPro" id="IPR014480">
    <property type="entry name" value="Mannan-1_6-alpha_mannosidase"/>
</dbReference>
<dbReference type="AlphaFoldDB" id="A0A180GS25"/>
<evidence type="ECO:0000313" key="6">
    <source>
        <dbReference type="EnsemblFungi" id="PTTG_26717-t43_1-p1"/>
    </source>
</evidence>
<dbReference type="EnsemblFungi" id="PTTG_26717-t43_1">
    <property type="protein sequence ID" value="PTTG_26717-t43_1-p1"/>
    <property type="gene ID" value="PTTG_26717"/>
</dbReference>
<sequence length="127" mass="13895">MSSTFFYHSLKVFAPGRNGVLAEICESKGDPCKRDQKGFKAIYVRNLVYLYKATNNQALKKDIQGIIDSSLEAMLKTSCDANFNCAREWAKGARPERDVRSQHVSAALLVAAVGIRSTPAKAAGGRQ</sequence>
<dbReference type="InterPro" id="IPR005198">
    <property type="entry name" value="Glyco_hydro_76"/>
</dbReference>
<evidence type="ECO:0000256" key="3">
    <source>
        <dbReference type="ARBA" id="ARBA00023180"/>
    </source>
</evidence>
<dbReference type="GO" id="GO:0009272">
    <property type="term" value="P:fungal-type cell wall biogenesis"/>
    <property type="evidence" value="ECO:0007669"/>
    <property type="project" value="TreeGrafter"/>
</dbReference>
<evidence type="ECO:0000313" key="5">
    <source>
        <dbReference type="EMBL" id="OAV95324.1"/>
    </source>
</evidence>
<evidence type="ECO:0000256" key="1">
    <source>
        <dbReference type="ARBA" id="ARBA00022729"/>
    </source>
</evidence>
<dbReference type="Proteomes" id="UP000005240">
    <property type="component" value="Unassembled WGS sequence"/>
</dbReference>
<dbReference type="Pfam" id="PF03663">
    <property type="entry name" value="Glyco_hydro_76"/>
    <property type="match status" value="1"/>
</dbReference>
<dbReference type="EMBL" id="ADAS02000030">
    <property type="protein sequence ID" value="OAV95324.1"/>
    <property type="molecule type" value="Genomic_DNA"/>
</dbReference>
<evidence type="ECO:0000256" key="2">
    <source>
        <dbReference type="ARBA" id="ARBA00022801"/>
    </source>
</evidence>
<name>A0A180GS25_PUCT1</name>
<proteinExistence type="predicted"/>
<reference evidence="5" key="2">
    <citation type="submission" date="2016-05" db="EMBL/GenBank/DDBJ databases">
        <title>Comparative analysis highlights variable genome content of wheat rusts and divergence of the mating loci.</title>
        <authorList>
            <person name="Cuomo C.A."/>
            <person name="Bakkeren G."/>
            <person name="Szabo L."/>
            <person name="Khalil H."/>
            <person name="Joly D."/>
            <person name="Goldberg J."/>
            <person name="Young S."/>
            <person name="Zeng Q."/>
            <person name="Fellers J."/>
        </authorList>
    </citation>
    <scope>NUCLEOTIDE SEQUENCE [LARGE SCALE GENOMIC DNA]</scope>
    <source>
        <strain evidence="5">1-1 BBBD Race 1</strain>
    </source>
</reference>
<dbReference type="OrthoDB" id="9984024at2759"/>
<dbReference type="VEuPathDB" id="FungiDB:PTTG_26717"/>
<reference evidence="5" key="1">
    <citation type="submission" date="2009-11" db="EMBL/GenBank/DDBJ databases">
        <authorList>
            <consortium name="The Broad Institute Genome Sequencing Platform"/>
            <person name="Ward D."/>
            <person name="Feldgarden M."/>
            <person name="Earl A."/>
            <person name="Young S.K."/>
            <person name="Zeng Q."/>
            <person name="Koehrsen M."/>
            <person name="Alvarado L."/>
            <person name="Berlin A."/>
            <person name="Bochicchio J."/>
            <person name="Borenstein D."/>
            <person name="Chapman S.B."/>
            <person name="Chen Z."/>
            <person name="Engels R."/>
            <person name="Freedman E."/>
            <person name="Gellesch M."/>
            <person name="Goldberg J."/>
            <person name="Griggs A."/>
            <person name="Gujja S."/>
            <person name="Heilman E."/>
            <person name="Heiman D."/>
            <person name="Hepburn T."/>
            <person name="Howarth C."/>
            <person name="Jen D."/>
            <person name="Larson L."/>
            <person name="Lewis B."/>
            <person name="Mehta T."/>
            <person name="Park D."/>
            <person name="Pearson M."/>
            <person name="Roberts A."/>
            <person name="Saif S."/>
            <person name="Shea T."/>
            <person name="Shenoy N."/>
            <person name="Sisk P."/>
            <person name="Stolte C."/>
            <person name="Sykes S."/>
            <person name="Thomson T."/>
            <person name="Walk T."/>
            <person name="White J."/>
            <person name="Yandava C."/>
            <person name="Izard J."/>
            <person name="Baranova O.V."/>
            <person name="Blanton J.M."/>
            <person name="Tanner A.C."/>
            <person name="Dewhirst F.E."/>
            <person name="Haas B."/>
            <person name="Nusbaum C."/>
            <person name="Birren B."/>
        </authorList>
    </citation>
    <scope>NUCLEOTIDE SEQUENCE [LARGE SCALE GENOMIC DNA]</scope>
    <source>
        <strain evidence="5">1-1 BBBD Race 1</strain>
    </source>
</reference>
<keyword evidence="2" id="KW-0378">Hydrolase</keyword>
<dbReference type="Gene3D" id="1.50.10.20">
    <property type="match status" value="1"/>
</dbReference>
<keyword evidence="4" id="KW-0326">Glycosidase</keyword>
<keyword evidence="3" id="KW-0325">Glycoprotein</keyword>
<keyword evidence="7" id="KW-1185">Reference proteome</keyword>
<organism evidence="5">
    <name type="scientific">Puccinia triticina (isolate 1-1 / race 1 (BBBD))</name>
    <name type="common">Brown leaf rust fungus</name>
    <dbReference type="NCBI Taxonomy" id="630390"/>
    <lineage>
        <taxon>Eukaryota</taxon>
        <taxon>Fungi</taxon>
        <taxon>Dikarya</taxon>
        <taxon>Basidiomycota</taxon>
        <taxon>Pucciniomycotina</taxon>
        <taxon>Pucciniomycetes</taxon>
        <taxon>Pucciniales</taxon>
        <taxon>Pucciniaceae</taxon>
        <taxon>Puccinia</taxon>
    </lineage>
</organism>
<keyword evidence="1" id="KW-0732">Signal</keyword>
<evidence type="ECO:0000313" key="7">
    <source>
        <dbReference type="Proteomes" id="UP000005240"/>
    </source>
</evidence>
<gene>
    <name evidence="5" type="ORF">PTTG_26717</name>
</gene>
<reference evidence="6 7" key="3">
    <citation type="journal article" date="2017" name="G3 (Bethesda)">
        <title>Comparative analysis highlights variable genome content of wheat rusts and divergence of the mating loci.</title>
        <authorList>
            <person name="Cuomo C.A."/>
            <person name="Bakkeren G."/>
            <person name="Khalil H.B."/>
            <person name="Panwar V."/>
            <person name="Joly D."/>
            <person name="Linning R."/>
            <person name="Sakthikumar S."/>
            <person name="Song X."/>
            <person name="Adiconis X."/>
            <person name="Fan L."/>
            <person name="Goldberg J.M."/>
            <person name="Levin J.Z."/>
            <person name="Young S."/>
            <person name="Zeng Q."/>
            <person name="Anikster Y."/>
            <person name="Bruce M."/>
            <person name="Wang M."/>
            <person name="Yin C."/>
            <person name="McCallum B."/>
            <person name="Szabo L.J."/>
            <person name="Hulbert S."/>
            <person name="Chen X."/>
            <person name="Fellers J.P."/>
        </authorList>
    </citation>
    <scope>NUCLEOTIDE SEQUENCE</scope>
    <source>
        <strain evidence="6">isolate 1-1 / race 1 (BBBD)</strain>
        <strain evidence="7">Isolate 1-1 / race 1 (BBBD)</strain>
    </source>
</reference>